<reference evidence="2" key="1">
    <citation type="submission" date="2020-07" db="EMBL/GenBank/DDBJ databases">
        <title>The High-quality genome of the commercially important snow crab, Chionoecetes opilio.</title>
        <authorList>
            <person name="Jeong J.-H."/>
            <person name="Ryu S."/>
        </authorList>
    </citation>
    <scope>NUCLEOTIDE SEQUENCE</scope>
    <source>
        <strain evidence="2">MADBK_172401_WGS</strain>
        <tissue evidence="2">Digestive gland</tissue>
    </source>
</reference>
<protein>
    <submittedName>
        <fullName evidence="2">Uncharacterized protein</fullName>
    </submittedName>
</protein>
<dbReference type="Proteomes" id="UP000770661">
    <property type="component" value="Unassembled WGS sequence"/>
</dbReference>
<keyword evidence="3" id="KW-1185">Reference proteome</keyword>
<organism evidence="2 3">
    <name type="scientific">Chionoecetes opilio</name>
    <name type="common">Atlantic snow crab</name>
    <name type="synonym">Cancer opilio</name>
    <dbReference type="NCBI Taxonomy" id="41210"/>
    <lineage>
        <taxon>Eukaryota</taxon>
        <taxon>Metazoa</taxon>
        <taxon>Ecdysozoa</taxon>
        <taxon>Arthropoda</taxon>
        <taxon>Crustacea</taxon>
        <taxon>Multicrustacea</taxon>
        <taxon>Malacostraca</taxon>
        <taxon>Eumalacostraca</taxon>
        <taxon>Eucarida</taxon>
        <taxon>Decapoda</taxon>
        <taxon>Pleocyemata</taxon>
        <taxon>Brachyura</taxon>
        <taxon>Eubrachyura</taxon>
        <taxon>Majoidea</taxon>
        <taxon>Majidae</taxon>
        <taxon>Chionoecetes</taxon>
    </lineage>
</organism>
<evidence type="ECO:0000313" key="2">
    <source>
        <dbReference type="EMBL" id="KAG0717261.1"/>
    </source>
</evidence>
<accession>A0A8J4Y4Q0</accession>
<dbReference type="EMBL" id="JACEEZ010017909">
    <property type="protein sequence ID" value="KAG0717261.1"/>
    <property type="molecule type" value="Genomic_DNA"/>
</dbReference>
<name>A0A8J4Y4Q0_CHIOP</name>
<evidence type="ECO:0000256" key="1">
    <source>
        <dbReference type="SAM" id="MobiDB-lite"/>
    </source>
</evidence>
<sequence length="131" mass="14567">MATRSALLSLPIQSPSRRSGRPHRGLDRRAIARAELVKAQYDQHARPLPRQCVGQTVRVQDQTSHRWDKVGVMGCGTTRVFPVGKSGCETAVSSRPVPTPSYYTLPHIPVFPCSDEKIKYFHSLPCDPAPF</sequence>
<evidence type="ECO:0000313" key="3">
    <source>
        <dbReference type="Proteomes" id="UP000770661"/>
    </source>
</evidence>
<dbReference type="AlphaFoldDB" id="A0A8J4Y4Q0"/>
<feature type="region of interest" description="Disordered" evidence="1">
    <location>
        <begin position="1"/>
        <end position="26"/>
    </location>
</feature>
<comment type="caution">
    <text evidence="2">The sequence shown here is derived from an EMBL/GenBank/DDBJ whole genome shotgun (WGS) entry which is preliminary data.</text>
</comment>
<gene>
    <name evidence="2" type="ORF">GWK47_054818</name>
</gene>
<proteinExistence type="predicted"/>